<reference evidence="1 2" key="1">
    <citation type="submission" date="2018-04" db="EMBL/GenBank/DDBJ databases">
        <authorList>
            <person name="Hagen T."/>
        </authorList>
    </citation>
    <scope>NUCLEOTIDE SEQUENCE [LARGE SCALE GENOMIC DNA]</scope>
    <source>
        <strain evidence="1 2">TPD7009</strain>
    </source>
</reference>
<evidence type="ECO:0000313" key="1">
    <source>
        <dbReference type="EMBL" id="PVE57022.1"/>
    </source>
</evidence>
<evidence type="ECO:0000313" key="2">
    <source>
        <dbReference type="Proteomes" id="UP000244335"/>
    </source>
</evidence>
<protein>
    <submittedName>
        <fullName evidence="1">Uncharacterized protein</fullName>
    </submittedName>
</protein>
<dbReference type="AlphaFoldDB" id="A0AA92HAZ6"/>
<dbReference type="Proteomes" id="UP000244335">
    <property type="component" value="Unassembled WGS sequence"/>
</dbReference>
<proteinExistence type="predicted"/>
<sequence length="59" mass="6534">MAAHFIVAAKTVMAILRQAVIALHAKAPCVLLDAQRTLYLFEATHRAFRKSIPIFGPML</sequence>
<accession>A0AA92HAZ6</accession>
<dbReference type="EMBL" id="QDFR01000001">
    <property type="protein sequence ID" value="PVE57022.1"/>
    <property type="molecule type" value="Genomic_DNA"/>
</dbReference>
<name>A0AA92HAZ6_RHIRH</name>
<gene>
    <name evidence="1" type="ORF">DC430_04555</name>
</gene>
<comment type="caution">
    <text evidence="1">The sequence shown here is derived from an EMBL/GenBank/DDBJ whole genome shotgun (WGS) entry which is preliminary data.</text>
</comment>
<organism evidence="1 2">
    <name type="scientific">Rhizobium rhizogenes</name>
    <name type="common">Agrobacterium rhizogenes</name>
    <dbReference type="NCBI Taxonomy" id="359"/>
    <lineage>
        <taxon>Bacteria</taxon>
        <taxon>Pseudomonadati</taxon>
        <taxon>Pseudomonadota</taxon>
        <taxon>Alphaproteobacteria</taxon>
        <taxon>Hyphomicrobiales</taxon>
        <taxon>Rhizobiaceae</taxon>
        <taxon>Rhizobium/Agrobacterium group</taxon>
        <taxon>Rhizobium</taxon>
    </lineage>
</organism>